<evidence type="ECO:0000256" key="2">
    <source>
        <dbReference type="ARBA" id="ARBA00022525"/>
    </source>
</evidence>
<keyword evidence="7" id="KW-1185">Reference proteome</keyword>
<dbReference type="InterPro" id="IPR050822">
    <property type="entry name" value="Cerebellin_Synaptic_Org"/>
</dbReference>
<dbReference type="EMBL" id="UYJE01003391">
    <property type="protein sequence ID" value="VDI18904.1"/>
    <property type="molecule type" value="Genomic_DNA"/>
</dbReference>
<protein>
    <recommendedName>
        <fullName evidence="5">C1q domain-containing protein</fullName>
    </recommendedName>
</protein>
<dbReference type="InterPro" id="IPR001073">
    <property type="entry name" value="C1q_dom"/>
</dbReference>
<comment type="caution">
    <text evidence="6">The sequence shown here is derived from an EMBL/GenBank/DDBJ whole genome shotgun (WGS) entry which is preliminary data.</text>
</comment>
<name>A0A8B6DEL9_MYTGA</name>
<feature type="signal peptide" evidence="4">
    <location>
        <begin position="1"/>
        <end position="20"/>
    </location>
</feature>
<evidence type="ECO:0000259" key="5">
    <source>
        <dbReference type="PROSITE" id="PS50871"/>
    </source>
</evidence>
<dbReference type="PRINTS" id="PR00007">
    <property type="entry name" value="COMPLEMNTC1Q"/>
</dbReference>
<feature type="chain" id="PRO_5033043625" description="C1q domain-containing protein" evidence="4">
    <location>
        <begin position="21"/>
        <end position="189"/>
    </location>
</feature>
<evidence type="ECO:0000256" key="4">
    <source>
        <dbReference type="SAM" id="SignalP"/>
    </source>
</evidence>
<evidence type="ECO:0000256" key="3">
    <source>
        <dbReference type="ARBA" id="ARBA00022729"/>
    </source>
</evidence>
<gene>
    <name evidence="6" type="ORF">MGAL_10B056950</name>
</gene>
<dbReference type="PROSITE" id="PS50871">
    <property type="entry name" value="C1Q"/>
    <property type="match status" value="1"/>
</dbReference>
<evidence type="ECO:0000313" key="7">
    <source>
        <dbReference type="Proteomes" id="UP000596742"/>
    </source>
</evidence>
<evidence type="ECO:0000256" key="1">
    <source>
        <dbReference type="ARBA" id="ARBA00004613"/>
    </source>
</evidence>
<dbReference type="OrthoDB" id="6145438at2759"/>
<dbReference type="Pfam" id="PF00386">
    <property type="entry name" value="C1q"/>
    <property type="match status" value="1"/>
</dbReference>
<dbReference type="PANTHER" id="PTHR22923:SF116">
    <property type="entry name" value="C1Q DOMAIN-CONTAINING PROTEIN"/>
    <property type="match status" value="1"/>
</dbReference>
<dbReference type="GO" id="GO:0005576">
    <property type="term" value="C:extracellular region"/>
    <property type="evidence" value="ECO:0007669"/>
    <property type="project" value="UniProtKB-SubCell"/>
</dbReference>
<dbReference type="AlphaFoldDB" id="A0A8B6DEL9"/>
<accession>A0A8B6DEL9</accession>
<dbReference type="Gene3D" id="2.60.120.40">
    <property type="match status" value="1"/>
</dbReference>
<reference evidence="6" key="1">
    <citation type="submission" date="2018-11" db="EMBL/GenBank/DDBJ databases">
        <authorList>
            <person name="Alioto T."/>
            <person name="Alioto T."/>
        </authorList>
    </citation>
    <scope>NUCLEOTIDE SEQUENCE</scope>
</reference>
<feature type="domain" description="C1q" evidence="5">
    <location>
        <begin position="59"/>
        <end position="189"/>
    </location>
</feature>
<organism evidence="6 7">
    <name type="scientific">Mytilus galloprovincialis</name>
    <name type="common">Mediterranean mussel</name>
    <dbReference type="NCBI Taxonomy" id="29158"/>
    <lineage>
        <taxon>Eukaryota</taxon>
        <taxon>Metazoa</taxon>
        <taxon>Spiralia</taxon>
        <taxon>Lophotrochozoa</taxon>
        <taxon>Mollusca</taxon>
        <taxon>Bivalvia</taxon>
        <taxon>Autobranchia</taxon>
        <taxon>Pteriomorphia</taxon>
        <taxon>Mytilida</taxon>
        <taxon>Mytiloidea</taxon>
        <taxon>Mytilidae</taxon>
        <taxon>Mytilinae</taxon>
        <taxon>Mytilus</taxon>
    </lineage>
</organism>
<comment type="subcellular location">
    <subcellularLocation>
        <location evidence="1">Secreted</location>
    </subcellularLocation>
</comment>
<dbReference type="InterPro" id="IPR008983">
    <property type="entry name" value="Tumour_necrosis_fac-like_dom"/>
</dbReference>
<sequence>MNIPWFCFFINIFVLTDGLAEPIKCSEAESDLTKYINWQMEIYNAGRNSPSSQKLQDMLKERPASFVFVKADSVSFTGHDILKFDDVRTNIGNHYNASTGYFTAPKPGLYEISCLLFGFGTSAVTFQIHKNSQIFGYGYTPGREWNSNTVSLLMELKKGDNVYVKHRHPNKKETVQGNQHSYFSGRFLQ</sequence>
<keyword evidence="3 4" id="KW-0732">Signal</keyword>
<evidence type="ECO:0000313" key="6">
    <source>
        <dbReference type="EMBL" id="VDI18904.1"/>
    </source>
</evidence>
<keyword evidence="2" id="KW-0964">Secreted</keyword>
<proteinExistence type="predicted"/>
<dbReference type="Proteomes" id="UP000596742">
    <property type="component" value="Unassembled WGS sequence"/>
</dbReference>
<dbReference type="SMART" id="SM00110">
    <property type="entry name" value="C1Q"/>
    <property type="match status" value="1"/>
</dbReference>
<dbReference type="SUPFAM" id="SSF49842">
    <property type="entry name" value="TNF-like"/>
    <property type="match status" value="1"/>
</dbReference>
<dbReference type="PANTHER" id="PTHR22923">
    <property type="entry name" value="CEREBELLIN-RELATED"/>
    <property type="match status" value="1"/>
</dbReference>